<reference evidence="2 3" key="1">
    <citation type="submission" date="2016-04" db="EMBL/GenBank/DDBJ databases">
        <authorList>
            <person name="Evans L.H."/>
            <person name="Alamgir A."/>
            <person name="Owens N."/>
            <person name="Weber N.D."/>
            <person name="Virtaneva K."/>
            <person name="Barbian K."/>
            <person name="Babar A."/>
            <person name="Rosenke K."/>
        </authorList>
    </citation>
    <scope>NUCLEOTIDE SEQUENCE [LARGE SCALE GENOMIC DNA]</scope>
    <source>
        <strain evidence="2 3">IFM 0406</strain>
    </source>
</reference>
<name>A0A164H2U6_9NOCA</name>
<feature type="domain" description="WDGH" evidence="1">
    <location>
        <begin position="6"/>
        <end position="108"/>
    </location>
</feature>
<proteinExistence type="predicted"/>
<sequence>MSAETGKISDGSHTFDELYEYRCLYHAFAANRWAQTGDYEVHRSRCHHDGEPCGDGEWFIVVAETPEGQVNNHYPLKHWDRFYRVPERDRAAEWDGHTPAQAAERLAKILAAEAAAYTARTCAAEQRS</sequence>
<gene>
    <name evidence="2" type="ORF">AWN90_09430</name>
</gene>
<evidence type="ECO:0000259" key="1">
    <source>
        <dbReference type="Pfam" id="PF25311"/>
    </source>
</evidence>
<organism evidence="2 3">
    <name type="scientific">Nocardia terpenica</name>
    <dbReference type="NCBI Taxonomy" id="455432"/>
    <lineage>
        <taxon>Bacteria</taxon>
        <taxon>Bacillati</taxon>
        <taxon>Actinomycetota</taxon>
        <taxon>Actinomycetes</taxon>
        <taxon>Mycobacteriales</taxon>
        <taxon>Nocardiaceae</taxon>
        <taxon>Nocardia</taxon>
    </lineage>
</organism>
<evidence type="ECO:0000313" key="2">
    <source>
        <dbReference type="EMBL" id="KZM68152.1"/>
    </source>
</evidence>
<dbReference type="OrthoDB" id="4546238at2"/>
<accession>A0A164H2U6</accession>
<dbReference type="InterPro" id="IPR057362">
    <property type="entry name" value="WDGH"/>
</dbReference>
<dbReference type="RefSeq" id="WP_067579503.1">
    <property type="nucleotide sequence ID" value="NZ_JABMCZ010000002.1"/>
</dbReference>
<dbReference type="Proteomes" id="UP000076512">
    <property type="component" value="Unassembled WGS sequence"/>
</dbReference>
<evidence type="ECO:0000313" key="3">
    <source>
        <dbReference type="Proteomes" id="UP000076512"/>
    </source>
</evidence>
<comment type="caution">
    <text evidence="2">The sequence shown here is derived from an EMBL/GenBank/DDBJ whole genome shotgun (WGS) entry which is preliminary data.</text>
</comment>
<protein>
    <recommendedName>
        <fullName evidence="1">WDGH domain-containing protein</fullName>
    </recommendedName>
</protein>
<dbReference type="EMBL" id="LWGR01000021">
    <property type="protein sequence ID" value="KZM68152.1"/>
    <property type="molecule type" value="Genomic_DNA"/>
</dbReference>
<dbReference type="Pfam" id="PF25311">
    <property type="entry name" value="WDGH"/>
    <property type="match status" value="1"/>
</dbReference>
<keyword evidence="3" id="KW-1185">Reference proteome</keyword>
<dbReference type="AlphaFoldDB" id="A0A164H2U6"/>